<evidence type="ECO:0000313" key="3">
    <source>
        <dbReference type="Proteomes" id="UP001163387"/>
    </source>
</evidence>
<feature type="transmembrane region" description="Helical" evidence="1">
    <location>
        <begin position="162"/>
        <end position="183"/>
    </location>
</feature>
<evidence type="ECO:0008006" key="4">
    <source>
        <dbReference type="Google" id="ProtNLM"/>
    </source>
</evidence>
<feature type="transmembrane region" description="Helical" evidence="1">
    <location>
        <begin position="121"/>
        <end position="142"/>
    </location>
</feature>
<dbReference type="EMBL" id="AP026933">
    <property type="protein sequence ID" value="BDT03207.1"/>
    <property type="molecule type" value="Genomic_DNA"/>
</dbReference>
<dbReference type="Proteomes" id="UP001163387">
    <property type="component" value="Chromosome"/>
</dbReference>
<evidence type="ECO:0000313" key="2">
    <source>
        <dbReference type="EMBL" id="BDT03207.1"/>
    </source>
</evidence>
<feature type="transmembrane region" description="Helical" evidence="1">
    <location>
        <begin position="12"/>
        <end position="45"/>
    </location>
</feature>
<dbReference type="PANTHER" id="PTHR43483">
    <property type="entry name" value="MEMBRANE TRANSPORTER PROTEIN HI_0806-RELATED"/>
    <property type="match status" value="1"/>
</dbReference>
<gene>
    <name evidence="2" type="ORF">SHM_08530</name>
</gene>
<keyword evidence="3" id="KW-1185">Reference proteome</keyword>
<keyword evidence="1" id="KW-1133">Transmembrane helix</keyword>
<dbReference type="RefSeq" id="WP_281749293.1">
    <property type="nucleotide sequence ID" value="NZ_AP026933.1"/>
</dbReference>
<feature type="transmembrane region" description="Helical" evidence="1">
    <location>
        <begin position="51"/>
        <end position="70"/>
    </location>
</feature>
<feature type="transmembrane region" description="Helical" evidence="1">
    <location>
        <begin position="90"/>
        <end position="115"/>
    </location>
</feature>
<reference evidence="2 3" key="1">
    <citation type="journal article" date="2022" name="Front. Microbiol.">
        <title>Male-killing mechanisms vary between Spiroplasma species.</title>
        <authorList>
            <person name="Arai H."/>
            <person name="Inoue M."/>
            <person name="Kageyama D."/>
        </authorList>
    </citation>
    <scope>NUCLEOTIDE SEQUENCE [LARGE SCALE GENOMIC DNA]</scope>
    <source>
        <strain evidence="3">sHm</strain>
    </source>
</reference>
<organism evidence="2 3">
    <name type="scientific">Spiroplasma ixodetis</name>
    <dbReference type="NCBI Taxonomy" id="2141"/>
    <lineage>
        <taxon>Bacteria</taxon>
        <taxon>Bacillati</taxon>
        <taxon>Mycoplasmatota</taxon>
        <taxon>Mollicutes</taxon>
        <taxon>Entomoplasmatales</taxon>
        <taxon>Spiroplasmataceae</taxon>
        <taxon>Spiroplasma</taxon>
    </lineage>
</organism>
<evidence type="ECO:0000256" key="1">
    <source>
        <dbReference type="SAM" id="Phobius"/>
    </source>
</evidence>
<proteinExistence type="predicted"/>
<name>A0ABN6SWJ6_9MOLU</name>
<keyword evidence="1" id="KW-0472">Membrane</keyword>
<feature type="transmembrane region" description="Helical" evidence="1">
    <location>
        <begin position="195"/>
        <end position="218"/>
    </location>
</feature>
<sequence>MNVGHSIPTCLEAIIFIALIQVAWPTLVSLISAATLGAYLGAIIANKIKLSWSQLFIGILLFIVSIIMLLGQKQIGIMPTAGNNNSLDIWWKYLVGISIFFILGAFMALGIGIYAPAMSTTYLLGLNAECAFPIMMGSAAFLMPVAGTRFIKDKNYEIKPAIAFTLCGSIGVICAYLSVFLLLQNGLGLNKEQFINILLWLIIVIIWYTSSSLIITSVKNLRNYKKQKSHQKLIIDS</sequence>
<protein>
    <recommendedName>
        <fullName evidence="4">Membrane transporter protein</fullName>
    </recommendedName>
</protein>
<dbReference type="PANTHER" id="PTHR43483:SF3">
    <property type="entry name" value="MEMBRANE TRANSPORTER PROTEIN HI_0806-RELATED"/>
    <property type="match status" value="1"/>
</dbReference>
<keyword evidence="1" id="KW-0812">Transmembrane</keyword>
<accession>A0ABN6SWJ6</accession>